<sequence length="95" mass="11083">MTCQGREAGSRVRAQRALEVVRVVHEHGEDRGRYSAGRGWPERWGRNPRLFLVDELRELGQLPLVFVVEVVETPTLACHTKLSWRRQGVLRRRRP</sequence>
<protein>
    <submittedName>
        <fullName evidence="1">Uncharacterized protein</fullName>
    </submittedName>
</protein>
<reference evidence="1 2" key="1">
    <citation type="submission" date="2018-06" db="EMBL/GenBank/DDBJ databases">
        <title>Comparative genomics of downy mildews reveals potential adaptations to biotrophy.</title>
        <authorList>
            <person name="Fletcher K."/>
            <person name="Klosterman S.J."/>
            <person name="Derevnina L."/>
            <person name="Martin F."/>
            <person name="Koike S."/>
            <person name="Reyes Chin-Wo S."/>
            <person name="Mou B."/>
            <person name="Michelmore R."/>
        </authorList>
    </citation>
    <scope>NUCLEOTIDE SEQUENCE [LARGE SCALE GENOMIC DNA]</scope>
    <source>
        <strain evidence="1 2">R13</strain>
    </source>
</reference>
<dbReference type="Proteomes" id="UP000286097">
    <property type="component" value="Unassembled WGS sequence"/>
</dbReference>
<dbReference type="AlphaFoldDB" id="A0A3R7W2S6"/>
<evidence type="ECO:0000313" key="1">
    <source>
        <dbReference type="EMBL" id="RQM09329.1"/>
    </source>
</evidence>
<name>A0A3R7W2S6_9STRA</name>
<organism evidence="1 2">
    <name type="scientific">Peronospora effusa</name>
    <dbReference type="NCBI Taxonomy" id="542832"/>
    <lineage>
        <taxon>Eukaryota</taxon>
        <taxon>Sar</taxon>
        <taxon>Stramenopiles</taxon>
        <taxon>Oomycota</taxon>
        <taxon>Peronosporomycetes</taxon>
        <taxon>Peronosporales</taxon>
        <taxon>Peronosporaceae</taxon>
        <taxon>Peronospora</taxon>
    </lineage>
</organism>
<dbReference type="VEuPathDB" id="FungiDB:DD237_007832"/>
<accession>A0A3R7W2S6</accession>
<comment type="caution">
    <text evidence="1">The sequence shown here is derived from an EMBL/GenBank/DDBJ whole genome shotgun (WGS) entry which is preliminary data.</text>
</comment>
<dbReference type="EMBL" id="QKXF01000731">
    <property type="protein sequence ID" value="RQM09329.1"/>
    <property type="molecule type" value="Genomic_DNA"/>
</dbReference>
<proteinExistence type="predicted"/>
<gene>
    <name evidence="1" type="ORF">DD237_007832</name>
</gene>
<evidence type="ECO:0000313" key="2">
    <source>
        <dbReference type="Proteomes" id="UP000286097"/>
    </source>
</evidence>